<keyword evidence="8" id="KW-1185">Reference proteome</keyword>
<dbReference type="InParanoid" id="C5X2B4"/>
<dbReference type="GO" id="GO:0005634">
    <property type="term" value="C:nucleus"/>
    <property type="evidence" value="ECO:0007669"/>
    <property type="project" value="UniProtKB-SubCell"/>
</dbReference>
<proteinExistence type="predicted"/>
<dbReference type="eggNOG" id="ENOG502S258">
    <property type="taxonomic scope" value="Eukaryota"/>
</dbReference>
<comment type="subcellular location">
    <subcellularLocation>
        <location evidence="1">Nucleus</location>
    </subcellularLocation>
</comment>
<dbReference type="GO" id="GO:0003700">
    <property type="term" value="F:DNA-binding transcription factor activity"/>
    <property type="evidence" value="ECO:0007669"/>
    <property type="project" value="InterPro"/>
</dbReference>
<sequence length="294" mass="31023">MTKKLISAMAGKQGFKEQQFNDQRRQQASIQGDDIAKSLVGFGGGGGRLISHEQEDAIIVAALRHVVSGYSTPPPEVVTVAGGEPCGVCGIDGCLGCDFFGAAPELTQQEAVNFGTGQMVATAAAAAAGGEHGQRTRRRRKKNMYRGVRQRPWGKWAAEIRDPRRAARVWLGTFDTAEEAARAYDCAAIEFRGARAKLNFPGHEALLPFQGHGHGGDACATAAANAETQTTPMLMTPSPCSADAAAAAPGDWQLGGGVDGGEGDEVWEGLLQDLMKQDEADLWFLPFSGAASSF</sequence>
<dbReference type="Gramene" id="EER96855">
    <property type="protein sequence ID" value="EER96855"/>
    <property type="gene ID" value="SORBI_3002G225700"/>
</dbReference>
<gene>
    <name evidence="7" type="ORF">SORBI_3002G225700</name>
</gene>
<evidence type="ECO:0000313" key="8">
    <source>
        <dbReference type="Proteomes" id="UP000000768"/>
    </source>
</evidence>
<evidence type="ECO:0000259" key="6">
    <source>
        <dbReference type="PROSITE" id="PS51032"/>
    </source>
</evidence>
<evidence type="ECO:0000256" key="5">
    <source>
        <dbReference type="ARBA" id="ARBA00023242"/>
    </source>
</evidence>
<keyword evidence="3" id="KW-0238">DNA-binding</keyword>
<dbReference type="FunFam" id="3.30.730.10:FF:000001">
    <property type="entry name" value="Ethylene-responsive transcription factor 2"/>
    <property type="match status" value="1"/>
</dbReference>
<dbReference type="STRING" id="4558.C5X2B4"/>
<dbReference type="Proteomes" id="UP000000768">
    <property type="component" value="Chromosome 2"/>
</dbReference>
<dbReference type="InterPro" id="IPR044808">
    <property type="entry name" value="ERF_plant"/>
</dbReference>
<accession>C5X2B4</accession>
<evidence type="ECO:0000256" key="2">
    <source>
        <dbReference type="ARBA" id="ARBA00023015"/>
    </source>
</evidence>
<reference evidence="7 8" key="1">
    <citation type="journal article" date="2009" name="Nature">
        <title>The Sorghum bicolor genome and the diversification of grasses.</title>
        <authorList>
            <person name="Paterson A.H."/>
            <person name="Bowers J.E."/>
            <person name="Bruggmann R."/>
            <person name="Dubchak I."/>
            <person name="Grimwood J."/>
            <person name="Gundlach H."/>
            <person name="Haberer G."/>
            <person name="Hellsten U."/>
            <person name="Mitros T."/>
            <person name="Poliakov A."/>
            <person name="Schmutz J."/>
            <person name="Spannagl M."/>
            <person name="Tang H."/>
            <person name="Wang X."/>
            <person name="Wicker T."/>
            <person name="Bharti A.K."/>
            <person name="Chapman J."/>
            <person name="Feltus F.A."/>
            <person name="Gowik U."/>
            <person name="Grigoriev I.V."/>
            <person name="Lyons E."/>
            <person name="Maher C.A."/>
            <person name="Martis M."/>
            <person name="Narechania A."/>
            <person name="Otillar R.P."/>
            <person name="Penning B.W."/>
            <person name="Salamov A.A."/>
            <person name="Wang Y."/>
            <person name="Zhang L."/>
            <person name="Carpita N.C."/>
            <person name="Freeling M."/>
            <person name="Gingle A.R."/>
            <person name="Hash C.T."/>
            <person name="Keller B."/>
            <person name="Klein P."/>
            <person name="Kresovich S."/>
            <person name="McCann M.C."/>
            <person name="Ming R."/>
            <person name="Peterson D.G."/>
            <person name="Mehboob-ur-Rahman"/>
            <person name="Ware D."/>
            <person name="Westhoff P."/>
            <person name="Mayer K.F."/>
            <person name="Messing J."/>
            <person name="Rokhsar D.S."/>
        </authorList>
    </citation>
    <scope>NUCLEOTIDE SEQUENCE [LARGE SCALE GENOMIC DNA]</scope>
    <source>
        <strain evidence="8">cv. BTx623</strain>
    </source>
</reference>
<dbReference type="EMBL" id="CM000761">
    <property type="protein sequence ID" value="EER96855.1"/>
    <property type="molecule type" value="Genomic_DNA"/>
</dbReference>
<name>C5X2B4_SORBI</name>
<dbReference type="HOGENOM" id="CLU_075949_0_0_1"/>
<dbReference type="OrthoDB" id="49610at2759"/>
<keyword evidence="4" id="KW-0804">Transcription</keyword>
<keyword evidence="5" id="KW-0539">Nucleus</keyword>
<dbReference type="SMART" id="SM00380">
    <property type="entry name" value="AP2"/>
    <property type="match status" value="1"/>
</dbReference>
<dbReference type="GO" id="GO:0009873">
    <property type="term" value="P:ethylene-activated signaling pathway"/>
    <property type="evidence" value="ECO:0007669"/>
    <property type="project" value="InterPro"/>
</dbReference>
<dbReference type="SUPFAM" id="SSF54171">
    <property type="entry name" value="DNA-binding domain"/>
    <property type="match status" value="1"/>
</dbReference>
<evidence type="ECO:0000256" key="1">
    <source>
        <dbReference type="ARBA" id="ARBA00004123"/>
    </source>
</evidence>
<dbReference type="PROSITE" id="PS51032">
    <property type="entry name" value="AP2_ERF"/>
    <property type="match status" value="1"/>
</dbReference>
<organism evidence="7 8">
    <name type="scientific">Sorghum bicolor</name>
    <name type="common">Sorghum</name>
    <name type="synonym">Sorghum vulgare</name>
    <dbReference type="NCBI Taxonomy" id="4558"/>
    <lineage>
        <taxon>Eukaryota</taxon>
        <taxon>Viridiplantae</taxon>
        <taxon>Streptophyta</taxon>
        <taxon>Embryophyta</taxon>
        <taxon>Tracheophyta</taxon>
        <taxon>Spermatophyta</taxon>
        <taxon>Magnoliopsida</taxon>
        <taxon>Liliopsida</taxon>
        <taxon>Poales</taxon>
        <taxon>Poaceae</taxon>
        <taxon>PACMAD clade</taxon>
        <taxon>Panicoideae</taxon>
        <taxon>Andropogonodae</taxon>
        <taxon>Andropogoneae</taxon>
        <taxon>Sorghinae</taxon>
        <taxon>Sorghum</taxon>
    </lineage>
</organism>
<evidence type="ECO:0000256" key="4">
    <source>
        <dbReference type="ARBA" id="ARBA00023163"/>
    </source>
</evidence>
<feature type="domain" description="AP2/ERF" evidence="6">
    <location>
        <begin position="144"/>
        <end position="201"/>
    </location>
</feature>
<dbReference type="AlphaFoldDB" id="C5X2B4"/>
<dbReference type="Gene3D" id="3.30.730.10">
    <property type="entry name" value="AP2/ERF domain"/>
    <property type="match status" value="1"/>
</dbReference>
<dbReference type="FunCoup" id="C5X2B4">
    <property type="interactions" value="2243"/>
</dbReference>
<dbReference type="InterPro" id="IPR036955">
    <property type="entry name" value="AP2/ERF_dom_sf"/>
</dbReference>
<dbReference type="CDD" id="cd00018">
    <property type="entry name" value="AP2"/>
    <property type="match status" value="1"/>
</dbReference>
<protein>
    <recommendedName>
        <fullName evidence="6">AP2/ERF domain-containing protein</fullName>
    </recommendedName>
</protein>
<evidence type="ECO:0000313" key="7">
    <source>
        <dbReference type="EMBL" id="EER96855.1"/>
    </source>
</evidence>
<dbReference type="KEGG" id="sbi:8083217"/>
<dbReference type="PANTHER" id="PTHR31190:SF450">
    <property type="entry name" value="OS08G0474000 PROTEIN"/>
    <property type="match status" value="1"/>
</dbReference>
<dbReference type="PANTHER" id="PTHR31190">
    <property type="entry name" value="DNA-BINDING DOMAIN"/>
    <property type="match status" value="1"/>
</dbReference>
<dbReference type="InterPro" id="IPR016177">
    <property type="entry name" value="DNA-bd_dom_sf"/>
</dbReference>
<reference evidence="8" key="2">
    <citation type="journal article" date="2018" name="Plant J.">
        <title>The Sorghum bicolor reference genome: improved assembly, gene annotations, a transcriptome atlas, and signatures of genome organization.</title>
        <authorList>
            <person name="McCormick R.F."/>
            <person name="Truong S.K."/>
            <person name="Sreedasyam A."/>
            <person name="Jenkins J."/>
            <person name="Shu S."/>
            <person name="Sims D."/>
            <person name="Kennedy M."/>
            <person name="Amirebrahimi M."/>
            <person name="Weers B.D."/>
            <person name="McKinley B."/>
            <person name="Mattison A."/>
            <person name="Morishige D.T."/>
            <person name="Grimwood J."/>
            <person name="Schmutz J."/>
            <person name="Mullet J.E."/>
        </authorList>
    </citation>
    <scope>NUCLEOTIDE SEQUENCE [LARGE SCALE GENOMIC DNA]</scope>
    <source>
        <strain evidence="8">cv. BTx623</strain>
    </source>
</reference>
<keyword evidence="2" id="KW-0805">Transcription regulation</keyword>
<dbReference type="InterPro" id="IPR001471">
    <property type="entry name" value="AP2/ERF_dom"/>
</dbReference>
<dbReference type="Pfam" id="PF00847">
    <property type="entry name" value="AP2"/>
    <property type="match status" value="1"/>
</dbReference>
<dbReference type="GO" id="GO:0003677">
    <property type="term" value="F:DNA binding"/>
    <property type="evidence" value="ECO:0007669"/>
    <property type="project" value="UniProtKB-KW"/>
</dbReference>
<evidence type="ECO:0000256" key="3">
    <source>
        <dbReference type="ARBA" id="ARBA00023125"/>
    </source>
</evidence>
<dbReference type="OMA" id="DLWFAPF"/>
<dbReference type="PRINTS" id="PR00367">
    <property type="entry name" value="ETHRSPELEMNT"/>
</dbReference>